<keyword evidence="1" id="KW-1185">Reference proteome</keyword>
<name>A0A1I8AT92_9BILA</name>
<organism evidence="1 2">
    <name type="scientific">Steinernema glaseri</name>
    <dbReference type="NCBI Taxonomy" id="37863"/>
    <lineage>
        <taxon>Eukaryota</taxon>
        <taxon>Metazoa</taxon>
        <taxon>Ecdysozoa</taxon>
        <taxon>Nematoda</taxon>
        <taxon>Chromadorea</taxon>
        <taxon>Rhabditida</taxon>
        <taxon>Tylenchina</taxon>
        <taxon>Panagrolaimomorpha</taxon>
        <taxon>Strongyloidoidea</taxon>
        <taxon>Steinernematidae</taxon>
        <taxon>Steinernema</taxon>
    </lineage>
</organism>
<sequence>MWYQFDALHLTRTAKTLNFHYLKLFKVRALSRVYVRSKGRTPVSFVIRLDAISRVHSRPFTTQLIRMEHAWLLRYFGTKKYAFVESGMSQFRYSPFPQMFRMQMRLEIEKLKDLRKDEAK</sequence>
<protein>
    <submittedName>
        <fullName evidence="2">Uncharacterized protein</fullName>
    </submittedName>
</protein>
<reference evidence="2" key="1">
    <citation type="submission" date="2016-11" db="UniProtKB">
        <authorList>
            <consortium name="WormBaseParasite"/>
        </authorList>
    </citation>
    <scope>IDENTIFICATION</scope>
</reference>
<dbReference type="Proteomes" id="UP000095287">
    <property type="component" value="Unplaced"/>
</dbReference>
<proteinExistence type="predicted"/>
<dbReference type="WBParaSite" id="L893_g8651.t1">
    <property type="protein sequence ID" value="L893_g8651.t1"/>
    <property type="gene ID" value="L893_g8651"/>
</dbReference>
<evidence type="ECO:0000313" key="2">
    <source>
        <dbReference type="WBParaSite" id="L893_g8651.t1"/>
    </source>
</evidence>
<accession>A0A1I8AT92</accession>
<dbReference type="AlphaFoldDB" id="A0A1I8AT92"/>
<evidence type="ECO:0000313" key="1">
    <source>
        <dbReference type="Proteomes" id="UP000095287"/>
    </source>
</evidence>